<evidence type="ECO:0000256" key="3">
    <source>
        <dbReference type="PROSITE-ProRule" id="PRU00023"/>
    </source>
</evidence>
<evidence type="ECO:0000256" key="1">
    <source>
        <dbReference type="ARBA" id="ARBA00022737"/>
    </source>
</evidence>
<dbReference type="Pfam" id="PF13637">
    <property type="entry name" value="Ank_4"/>
    <property type="match status" value="1"/>
</dbReference>
<dbReference type="AlphaFoldDB" id="A0A0H5REW3"/>
<accession>A0A0H5REW3</accession>
<dbReference type="GO" id="GO:0051059">
    <property type="term" value="F:NF-kappaB binding"/>
    <property type="evidence" value="ECO:0007669"/>
    <property type="project" value="TreeGrafter"/>
</dbReference>
<keyword evidence="2 3" id="KW-0040">ANK repeat</keyword>
<dbReference type="InterPro" id="IPR002110">
    <property type="entry name" value="Ankyrin_rpt"/>
</dbReference>
<feature type="non-terminal residue" evidence="4">
    <location>
        <position position="1"/>
    </location>
</feature>
<dbReference type="SUPFAM" id="SSF48403">
    <property type="entry name" value="Ankyrin repeat"/>
    <property type="match status" value="1"/>
</dbReference>
<proteinExistence type="predicted"/>
<reference evidence="4" key="1">
    <citation type="submission" date="2015-04" db="EMBL/GenBank/DDBJ databases">
        <title>The genome sequence of the plant pathogenic Rhizarian Plasmodiophora brassicae reveals insights in its biotrophic life cycle and the origin of chitin synthesis.</title>
        <authorList>
            <person name="Schwelm A."/>
            <person name="Fogelqvist J."/>
            <person name="Knaust A."/>
            <person name="Julke S."/>
            <person name="Lilja T."/>
            <person name="Dhandapani V."/>
            <person name="Bonilla-Rosso G."/>
            <person name="Karlsson M."/>
            <person name="Shevchenko A."/>
            <person name="Choi S.R."/>
            <person name="Kim H.G."/>
            <person name="Park J.Y."/>
            <person name="Lim Y.P."/>
            <person name="Ludwig-Muller J."/>
            <person name="Dixelius C."/>
        </authorList>
    </citation>
    <scope>NUCLEOTIDE SEQUENCE</scope>
    <source>
        <tissue evidence="4">Potato root galls</tissue>
    </source>
</reference>
<dbReference type="Gene3D" id="1.25.40.20">
    <property type="entry name" value="Ankyrin repeat-containing domain"/>
    <property type="match status" value="1"/>
</dbReference>
<dbReference type="InterPro" id="IPR051070">
    <property type="entry name" value="NF-kappa-B_inhibitor"/>
</dbReference>
<keyword evidence="1" id="KW-0677">Repeat</keyword>
<dbReference type="PANTHER" id="PTHR46680:SF3">
    <property type="entry name" value="NF-KAPPA-B INHIBITOR CACTUS"/>
    <property type="match status" value="1"/>
</dbReference>
<name>A0A0H5REW3_9EUKA</name>
<dbReference type="PROSITE" id="PS50088">
    <property type="entry name" value="ANK_REPEAT"/>
    <property type="match status" value="1"/>
</dbReference>
<dbReference type="GO" id="GO:0071356">
    <property type="term" value="P:cellular response to tumor necrosis factor"/>
    <property type="evidence" value="ECO:0007669"/>
    <property type="project" value="TreeGrafter"/>
</dbReference>
<dbReference type="InterPro" id="IPR036770">
    <property type="entry name" value="Ankyrin_rpt-contain_sf"/>
</dbReference>
<dbReference type="PROSITE" id="PS50297">
    <property type="entry name" value="ANK_REP_REGION"/>
    <property type="match status" value="1"/>
</dbReference>
<organism evidence="4">
    <name type="scientific">Spongospora subterranea</name>
    <dbReference type="NCBI Taxonomy" id="70186"/>
    <lineage>
        <taxon>Eukaryota</taxon>
        <taxon>Sar</taxon>
        <taxon>Rhizaria</taxon>
        <taxon>Endomyxa</taxon>
        <taxon>Phytomyxea</taxon>
        <taxon>Plasmodiophorida</taxon>
        <taxon>Plasmodiophoridae</taxon>
        <taxon>Spongospora</taxon>
    </lineage>
</organism>
<evidence type="ECO:0000256" key="2">
    <source>
        <dbReference type="ARBA" id="ARBA00023043"/>
    </source>
</evidence>
<sequence>VGLSFGASSSEPGYQDLIEAIQQGSPIDEQFVRQIRPQCINRFYDIVHDGIGKSMPLHSIALIHSREDVAIILFDVGADVYLADIQGNTPLHFAVEHGLVNVVSKIMNIMGDTKIMNKIGMSKQQVIDRKNKAGKAPLHMAV</sequence>
<dbReference type="GO" id="GO:0005829">
    <property type="term" value="C:cytosol"/>
    <property type="evidence" value="ECO:0007669"/>
    <property type="project" value="TreeGrafter"/>
</dbReference>
<dbReference type="PANTHER" id="PTHR46680">
    <property type="entry name" value="NF-KAPPA-B INHIBITOR ALPHA"/>
    <property type="match status" value="1"/>
</dbReference>
<feature type="non-terminal residue" evidence="4">
    <location>
        <position position="142"/>
    </location>
</feature>
<feature type="repeat" description="ANK" evidence="3">
    <location>
        <begin position="86"/>
        <end position="118"/>
    </location>
</feature>
<dbReference type="EMBL" id="HACM01006707">
    <property type="protein sequence ID" value="CRZ07149.1"/>
    <property type="molecule type" value="Transcribed_RNA"/>
</dbReference>
<protein>
    <submittedName>
        <fullName evidence="4">Uncharacterized protein</fullName>
    </submittedName>
</protein>
<evidence type="ECO:0000313" key="4">
    <source>
        <dbReference type="EMBL" id="CRZ07149.1"/>
    </source>
</evidence>